<dbReference type="EMBL" id="CAJVPI010000194">
    <property type="protein sequence ID" value="CAG8498430.1"/>
    <property type="molecule type" value="Genomic_DNA"/>
</dbReference>
<dbReference type="OrthoDB" id="2436443at2759"/>
<reference evidence="1" key="1">
    <citation type="submission" date="2021-06" db="EMBL/GenBank/DDBJ databases">
        <authorList>
            <person name="Kallberg Y."/>
            <person name="Tangrot J."/>
            <person name="Rosling A."/>
        </authorList>
    </citation>
    <scope>NUCLEOTIDE SEQUENCE</scope>
    <source>
        <strain evidence="1">BR232B</strain>
    </source>
</reference>
<dbReference type="AlphaFoldDB" id="A0A9N9EY72"/>
<protein>
    <submittedName>
        <fullName evidence="1">10157_t:CDS:1</fullName>
    </submittedName>
</protein>
<comment type="caution">
    <text evidence="1">The sequence shown here is derived from an EMBL/GenBank/DDBJ whole genome shotgun (WGS) entry which is preliminary data.</text>
</comment>
<evidence type="ECO:0000313" key="1">
    <source>
        <dbReference type="EMBL" id="CAG8498430.1"/>
    </source>
</evidence>
<keyword evidence="2" id="KW-1185">Reference proteome</keyword>
<sequence>MGNVSSDTIFNCWVKTGILPSTSDNDITNVMQIQQDILDNEVADTNQLIEDLSVASDNHLAVSLADASNDFCDLEEEILTEDVLNENDIIKLIQEEMNEENNNSDDSEDELVLVSLDNATKSLQTWVTFFEQQEMDEFKKEDVRVFKKYLKTLHELKMQTKKQVQITNFFS</sequence>
<gene>
    <name evidence="1" type="ORF">PBRASI_LOCUS2477</name>
</gene>
<organism evidence="1 2">
    <name type="scientific">Paraglomus brasilianum</name>
    <dbReference type="NCBI Taxonomy" id="144538"/>
    <lineage>
        <taxon>Eukaryota</taxon>
        <taxon>Fungi</taxon>
        <taxon>Fungi incertae sedis</taxon>
        <taxon>Mucoromycota</taxon>
        <taxon>Glomeromycotina</taxon>
        <taxon>Glomeromycetes</taxon>
        <taxon>Paraglomerales</taxon>
        <taxon>Paraglomeraceae</taxon>
        <taxon>Paraglomus</taxon>
    </lineage>
</organism>
<dbReference type="Proteomes" id="UP000789739">
    <property type="component" value="Unassembled WGS sequence"/>
</dbReference>
<proteinExistence type="predicted"/>
<name>A0A9N9EY72_9GLOM</name>
<accession>A0A9N9EY72</accession>
<evidence type="ECO:0000313" key="2">
    <source>
        <dbReference type="Proteomes" id="UP000789739"/>
    </source>
</evidence>